<evidence type="ECO:0000256" key="1">
    <source>
        <dbReference type="ARBA" id="ARBA00022468"/>
    </source>
</evidence>
<evidence type="ECO:0000313" key="12">
    <source>
        <dbReference type="Proteomes" id="UP000593567"/>
    </source>
</evidence>
<evidence type="ECO:0000256" key="7">
    <source>
        <dbReference type="ARBA" id="ARBA00067380"/>
    </source>
</evidence>
<dbReference type="GO" id="GO:0005737">
    <property type="term" value="C:cytoplasm"/>
    <property type="evidence" value="ECO:0007669"/>
    <property type="project" value="TreeGrafter"/>
</dbReference>
<feature type="compositionally biased region" description="Basic and acidic residues" evidence="9">
    <location>
        <begin position="159"/>
        <end position="186"/>
    </location>
</feature>
<keyword evidence="12" id="KW-1185">Reference proteome</keyword>
<evidence type="ECO:0000256" key="6">
    <source>
        <dbReference type="ARBA" id="ARBA00066150"/>
    </source>
</evidence>
<evidence type="ECO:0000256" key="8">
    <source>
        <dbReference type="ARBA" id="ARBA00081162"/>
    </source>
</evidence>
<evidence type="ECO:0000256" key="2">
    <source>
        <dbReference type="ARBA" id="ARBA00022553"/>
    </source>
</evidence>
<comment type="caution">
    <text evidence="11">The sequence shown here is derived from an EMBL/GenBank/DDBJ whole genome shotgun (WGS) entry which is preliminary data.</text>
</comment>
<dbReference type="SUPFAM" id="SSF50729">
    <property type="entry name" value="PH domain-like"/>
    <property type="match status" value="1"/>
</dbReference>
<evidence type="ECO:0000256" key="3">
    <source>
        <dbReference type="ARBA" id="ARBA00022990"/>
    </source>
</evidence>
<dbReference type="GO" id="GO:0005096">
    <property type="term" value="F:GTPase activator activity"/>
    <property type="evidence" value="ECO:0007669"/>
    <property type="project" value="UniProtKB-KW"/>
</dbReference>
<reference evidence="11" key="1">
    <citation type="submission" date="2020-06" db="EMBL/GenBank/DDBJ databases">
        <title>Draft genome of Bugula neritina, a colonial animal packing powerful symbionts and potential medicines.</title>
        <authorList>
            <person name="Rayko M."/>
        </authorList>
    </citation>
    <scope>NUCLEOTIDE SEQUENCE [LARGE SCALE GENOMIC DNA]</scope>
    <source>
        <strain evidence="11">Kwan_BN1</strain>
    </source>
</reference>
<dbReference type="GO" id="GO:0006913">
    <property type="term" value="P:nucleocytoplasmic transport"/>
    <property type="evidence" value="ECO:0007669"/>
    <property type="project" value="InterPro"/>
</dbReference>
<dbReference type="InterPro" id="IPR011993">
    <property type="entry name" value="PH-like_dom_sf"/>
</dbReference>
<evidence type="ECO:0000313" key="11">
    <source>
        <dbReference type="EMBL" id="KAF6021768.1"/>
    </source>
</evidence>
<keyword evidence="3" id="KW-0007">Acetylation</keyword>
<dbReference type="CDD" id="cd13179">
    <property type="entry name" value="RanBD_RanBP1"/>
    <property type="match status" value="1"/>
</dbReference>
<keyword evidence="2" id="KW-0597">Phosphoprotein</keyword>
<dbReference type="PANTHER" id="PTHR23138:SF94">
    <property type="entry name" value="RAN BINDING PROTEIN 1"/>
    <property type="match status" value="1"/>
</dbReference>
<sequence length="195" mass="22505">MSDDHENNPEAEADIHFKPVVQLAPVVINTLEDDEEEIFAIRAKLFRFDSVADPAEWKERGVGDIRMLKHKELPRIRLVMRRDKVLKICCNHFLTKAMKLKSHASSDRAFVWTTLADFADEEPKQELFAIRFRDSDGARKFREKFEELQASLTDINFTKTEDKEEKENQKPAEDTTTDDVSKKLDKLTVGAHGDS</sequence>
<keyword evidence="1" id="KW-0343">GTPase activation</keyword>
<feature type="domain" description="RanBD1" evidence="10">
    <location>
        <begin position="16"/>
        <end position="154"/>
    </location>
</feature>
<proteinExistence type="inferred from homology"/>
<dbReference type="AlphaFoldDB" id="A0A7J7J8S4"/>
<dbReference type="InterPro" id="IPR000156">
    <property type="entry name" value="Ran_bind_dom"/>
</dbReference>
<comment type="similarity">
    <text evidence="5">Belongs to the RANBP1 family.</text>
</comment>
<dbReference type="PANTHER" id="PTHR23138">
    <property type="entry name" value="RAN BINDING PROTEIN"/>
    <property type="match status" value="1"/>
</dbReference>
<accession>A0A7J7J8S4</accession>
<organism evidence="11 12">
    <name type="scientific">Bugula neritina</name>
    <name type="common">Brown bryozoan</name>
    <name type="synonym">Sertularia neritina</name>
    <dbReference type="NCBI Taxonomy" id="10212"/>
    <lineage>
        <taxon>Eukaryota</taxon>
        <taxon>Metazoa</taxon>
        <taxon>Spiralia</taxon>
        <taxon>Lophotrochozoa</taxon>
        <taxon>Bryozoa</taxon>
        <taxon>Gymnolaemata</taxon>
        <taxon>Cheilostomatida</taxon>
        <taxon>Flustrina</taxon>
        <taxon>Buguloidea</taxon>
        <taxon>Bugulidae</taxon>
        <taxon>Bugula</taxon>
    </lineage>
</organism>
<dbReference type="PROSITE" id="PS50196">
    <property type="entry name" value="RANBD1"/>
    <property type="match status" value="1"/>
</dbReference>
<dbReference type="InterPro" id="IPR045255">
    <property type="entry name" value="RanBP1-like"/>
</dbReference>
<dbReference type="GO" id="GO:0005643">
    <property type="term" value="C:nuclear pore"/>
    <property type="evidence" value="ECO:0007669"/>
    <property type="project" value="TreeGrafter"/>
</dbReference>
<evidence type="ECO:0000259" key="10">
    <source>
        <dbReference type="PROSITE" id="PS50196"/>
    </source>
</evidence>
<evidence type="ECO:0000256" key="5">
    <source>
        <dbReference type="ARBA" id="ARBA00061276"/>
    </source>
</evidence>
<comment type="function">
    <text evidence="4">Plays a role in RAN-dependent nucleocytoplasmic transport. Alleviates the TNPO1-dependent inhibition of RAN GTPase activity and mediates the dissociation of RAN from proteins involved in transport into the nucleus. Induces a conformation change in the complex formed by XPO1 and RAN that triggers the release of the nuclear export signal of cargo proteins. Promotes the disassembly of the complex formed by RAN and importin beta. Promotes dissociation of RAN from a complex with KPNA2 and CSE1L. Required for normal mitotic spindle assembly and normal progress through mitosis via its effect on RAN. Does not increase the RAN GTPase activity by itself, but increases GTP hydrolysis mediated by RANGAP1. Inhibits RCC1-dependent exchange of RAN-bound GDP by GTP.</text>
</comment>
<dbReference type="SMART" id="SM00160">
    <property type="entry name" value="RanBD"/>
    <property type="match status" value="1"/>
</dbReference>
<gene>
    <name evidence="11" type="ORF">EB796_019924</name>
</gene>
<dbReference type="InterPro" id="IPR045256">
    <property type="entry name" value="RanBP1_RanBD"/>
</dbReference>
<feature type="region of interest" description="Disordered" evidence="9">
    <location>
        <begin position="156"/>
        <end position="195"/>
    </location>
</feature>
<protein>
    <recommendedName>
        <fullName evidence="7">Ran-specific GTPase-activating protein</fullName>
    </recommendedName>
    <alternativeName>
        <fullName evidence="8">Ran-binding protein 1</fullName>
    </alternativeName>
</protein>
<dbReference type="Pfam" id="PF00638">
    <property type="entry name" value="Ran_BP1"/>
    <property type="match status" value="1"/>
</dbReference>
<dbReference type="Proteomes" id="UP000593567">
    <property type="component" value="Unassembled WGS sequence"/>
</dbReference>
<name>A0A7J7J8S4_BUGNE</name>
<dbReference type="EMBL" id="VXIV02002965">
    <property type="protein sequence ID" value="KAF6021768.1"/>
    <property type="molecule type" value="Genomic_DNA"/>
</dbReference>
<dbReference type="FunFam" id="2.30.29.30:FF:000824">
    <property type="entry name" value="Ran-specific GTPase-activating protein"/>
    <property type="match status" value="1"/>
</dbReference>
<evidence type="ECO:0000256" key="4">
    <source>
        <dbReference type="ARBA" id="ARBA00056716"/>
    </source>
</evidence>
<comment type="subunit">
    <text evidence="6">Interacts with RAN (via C-terminus of GTP-bound form) but not with GDP-bound RAN. Identified in a complex composed of RAN, RANGAP1 and RANBP1. Identified in a complex that contains TNPO1, RAN and RANBP1. Identified in a complex that contains CSE1L, KPNA2, RAN and RANBP1. Identified in a complex with nucleotide-free RAN and RCC1.</text>
</comment>
<evidence type="ECO:0000256" key="9">
    <source>
        <dbReference type="SAM" id="MobiDB-lite"/>
    </source>
</evidence>
<dbReference type="Gene3D" id="2.30.29.30">
    <property type="entry name" value="Pleckstrin-homology domain (PH domain)/Phosphotyrosine-binding domain (PTB)"/>
    <property type="match status" value="1"/>
</dbReference>
<dbReference type="OrthoDB" id="2357150at2759"/>